<sequence>MVIATVLVVAPVFRTVQGSVPTMDQTLDVTLSCTMYRSPELVSYRSWVISPVLRSSLRSAPLGLVPALFGPEGFKKQFLVWEQAIQRPAESRGRSSLPCMYGYRDWQSTIEA</sequence>
<feature type="chain" id="PRO_5016745861" evidence="1">
    <location>
        <begin position="19"/>
        <end position="112"/>
    </location>
</feature>
<name>A0A371BYU3_YARLL</name>
<evidence type="ECO:0000313" key="2">
    <source>
        <dbReference type="EMBL" id="RDW22840.1"/>
    </source>
</evidence>
<keyword evidence="1" id="KW-0732">Signal</keyword>
<feature type="signal peptide" evidence="1">
    <location>
        <begin position="1"/>
        <end position="18"/>
    </location>
</feature>
<organism evidence="2 3">
    <name type="scientific">Yarrowia lipolytica</name>
    <name type="common">Candida lipolytica</name>
    <dbReference type="NCBI Taxonomy" id="4952"/>
    <lineage>
        <taxon>Eukaryota</taxon>
        <taxon>Fungi</taxon>
        <taxon>Dikarya</taxon>
        <taxon>Ascomycota</taxon>
        <taxon>Saccharomycotina</taxon>
        <taxon>Dipodascomycetes</taxon>
        <taxon>Dipodascales</taxon>
        <taxon>Dipodascales incertae sedis</taxon>
        <taxon>Yarrowia</taxon>
    </lineage>
</organism>
<dbReference type="Proteomes" id="UP000256601">
    <property type="component" value="Unassembled WGS sequence"/>
</dbReference>
<dbReference type="EMBL" id="KZ859144">
    <property type="protein sequence ID" value="RDW22840.1"/>
    <property type="molecule type" value="Genomic_DNA"/>
</dbReference>
<accession>A0A371BYU3</accession>
<dbReference type="AlphaFoldDB" id="A0A371BYU3"/>
<protein>
    <submittedName>
        <fullName evidence="2">Uncharacterized protein</fullName>
    </submittedName>
</protein>
<gene>
    <name evidence="2" type="ORF">B0I71DRAFT_167588</name>
</gene>
<evidence type="ECO:0000313" key="3">
    <source>
        <dbReference type="Proteomes" id="UP000256601"/>
    </source>
</evidence>
<proteinExistence type="predicted"/>
<evidence type="ECO:0000256" key="1">
    <source>
        <dbReference type="SAM" id="SignalP"/>
    </source>
</evidence>
<reference evidence="2 3" key="1">
    <citation type="submission" date="2018-07" db="EMBL/GenBank/DDBJ databases">
        <title>Draft Genome Assemblies for Five Robust Yarrowia lipolytica Strains Exhibiting High Lipid Production and Pentose Sugar Utilization and Sugar Alcohol Secretion from Undetoxified Lignocellulosic Biomass Hydrolysates.</title>
        <authorList>
            <consortium name="DOE Joint Genome Institute"/>
            <person name="Walker C."/>
            <person name="Ryu S."/>
            <person name="Na H."/>
            <person name="Zane M."/>
            <person name="LaButti K."/>
            <person name="Lipzen A."/>
            <person name="Haridas S."/>
            <person name="Barry K."/>
            <person name="Grigoriev I.V."/>
            <person name="Quarterman J."/>
            <person name="Slininger P."/>
            <person name="Dien B."/>
            <person name="Trinh C.T."/>
        </authorList>
    </citation>
    <scope>NUCLEOTIDE SEQUENCE [LARGE SCALE GENOMIC DNA]</scope>
    <source>
        <strain evidence="2 3">YB392</strain>
    </source>
</reference>